<keyword evidence="4" id="KW-1185">Reference proteome</keyword>
<sequence>MKLVGLFVASSHGQLLPKLEFKGMPVPAHLLNLAPVAPETTTTASTTLTSSRSVSLVSENTSTVAPTVTTTVVTTSTTEKATTRGVQSIEEFLFSMENEKTAGTTEEGLENVKKPVRGGFNLTAAMEESRELGYGPVTGARLRFAGTPLGDVAPIYLCKNRTGHCCDNKDPDCFTPGGCFCDSSCRAFDDCCPDFEDECVDKKCLTDIKKNSAGKLALRGIELRRMRHPEVIMVASGGQPAHVEPDGCCDGVPYNHGMKCCCNGALTDNCPCQAVTKAVTEA</sequence>
<proteinExistence type="predicted"/>
<dbReference type="PROSITE" id="PS50958">
    <property type="entry name" value="SMB_2"/>
    <property type="match status" value="1"/>
</dbReference>
<gene>
    <name evidence="3" type="ORF">GSOID_T00002965001</name>
</gene>
<evidence type="ECO:0000259" key="2">
    <source>
        <dbReference type="PROSITE" id="PS50958"/>
    </source>
</evidence>
<protein>
    <recommendedName>
        <fullName evidence="2">SMB domain-containing protein</fullName>
    </recommendedName>
</protein>
<evidence type="ECO:0000256" key="1">
    <source>
        <dbReference type="ARBA" id="ARBA00023157"/>
    </source>
</evidence>
<dbReference type="OrthoDB" id="10365345at2759"/>
<dbReference type="InterPro" id="IPR001212">
    <property type="entry name" value="Somatomedin_B_dom"/>
</dbReference>
<keyword evidence="1" id="KW-1015">Disulfide bond</keyword>
<dbReference type="EMBL" id="FN653146">
    <property type="protein sequence ID" value="CBY12899.1"/>
    <property type="molecule type" value="Genomic_DNA"/>
</dbReference>
<dbReference type="AlphaFoldDB" id="E4XT37"/>
<name>E4XT37_OIKDI</name>
<reference evidence="3 4" key="1">
    <citation type="journal article" date="2010" name="Science">
        <title>Plasticity of animal genome architecture unmasked by rapid evolution of a pelagic tunicate.</title>
        <authorList>
            <person name="Denoeud F."/>
            <person name="Henriet S."/>
            <person name="Mungpakdee S."/>
            <person name="Aury J.M."/>
            <person name="Da Silva C."/>
            <person name="Brinkmann H."/>
            <person name="Mikhaleva J."/>
            <person name="Olsen L.C."/>
            <person name="Jubin C."/>
            <person name="Canestro C."/>
            <person name="Bouquet J.M."/>
            <person name="Danks G."/>
            <person name="Poulain J."/>
            <person name="Campsteijn C."/>
            <person name="Adamski M."/>
            <person name="Cross I."/>
            <person name="Yadetie F."/>
            <person name="Muffato M."/>
            <person name="Louis A."/>
            <person name="Butcher S."/>
            <person name="Tsagkogeorga G."/>
            <person name="Konrad A."/>
            <person name="Singh S."/>
            <person name="Jensen M.F."/>
            <person name="Cong E.H."/>
            <person name="Eikeseth-Otteraa H."/>
            <person name="Noel B."/>
            <person name="Anthouard V."/>
            <person name="Porcel B.M."/>
            <person name="Kachouri-Lafond R."/>
            <person name="Nishino A."/>
            <person name="Ugolini M."/>
            <person name="Chourrout P."/>
            <person name="Nishida H."/>
            <person name="Aasland R."/>
            <person name="Huzurbazar S."/>
            <person name="Westhof E."/>
            <person name="Delsuc F."/>
            <person name="Lehrach H."/>
            <person name="Reinhardt R."/>
            <person name="Weissenbach J."/>
            <person name="Roy S.W."/>
            <person name="Artiguenave F."/>
            <person name="Postlethwait J.H."/>
            <person name="Manak J.R."/>
            <person name="Thompson E.M."/>
            <person name="Jaillon O."/>
            <person name="Du Pasquier L."/>
            <person name="Boudinot P."/>
            <person name="Liberles D.A."/>
            <person name="Volff J.N."/>
            <person name="Philippe H."/>
            <person name="Lenhard B."/>
            <person name="Roest Crollius H."/>
            <person name="Wincker P."/>
            <person name="Chourrout D."/>
        </authorList>
    </citation>
    <scope>NUCLEOTIDE SEQUENCE [LARGE SCALE GENOMIC DNA]</scope>
</reference>
<accession>E4XT37</accession>
<feature type="domain" description="SMB" evidence="2">
    <location>
        <begin position="154"/>
        <end position="203"/>
    </location>
</feature>
<evidence type="ECO:0000313" key="3">
    <source>
        <dbReference type="EMBL" id="CBY12899.1"/>
    </source>
</evidence>
<dbReference type="Proteomes" id="UP000001307">
    <property type="component" value="Unassembled WGS sequence"/>
</dbReference>
<organism evidence="3 4">
    <name type="scientific">Oikopleura dioica</name>
    <name type="common">Tunicate</name>
    <dbReference type="NCBI Taxonomy" id="34765"/>
    <lineage>
        <taxon>Eukaryota</taxon>
        <taxon>Metazoa</taxon>
        <taxon>Chordata</taxon>
        <taxon>Tunicata</taxon>
        <taxon>Appendicularia</taxon>
        <taxon>Copelata</taxon>
        <taxon>Oikopleuridae</taxon>
        <taxon>Oikopleura</taxon>
    </lineage>
</organism>
<evidence type="ECO:0000313" key="4">
    <source>
        <dbReference type="Proteomes" id="UP000001307"/>
    </source>
</evidence>
<dbReference type="InParanoid" id="E4XT37"/>
<dbReference type="PROSITE" id="PS00524">
    <property type="entry name" value="SMB_1"/>
    <property type="match status" value="1"/>
</dbReference>